<feature type="transmembrane region" description="Helical" evidence="5">
    <location>
        <begin position="149"/>
        <end position="167"/>
    </location>
</feature>
<protein>
    <submittedName>
        <fullName evidence="7">Rhomboid family intramembrane serine protease</fullName>
        <ecNumber evidence="7">3.4.21.-</ecNumber>
    </submittedName>
</protein>
<keyword evidence="3 5" id="KW-1133">Transmembrane helix</keyword>
<evidence type="ECO:0000256" key="3">
    <source>
        <dbReference type="ARBA" id="ARBA00022989"/>
    </source>
</evidence>
<evidence type="ECO:0000256" key="2">
    <source>
        <dbReference type="ARBA" id="ARBA00022692"/>
    </source>
</evidence>
<dbReference type="GO" id="GO:0006508">
    <property type="term" value="P:proteolysis"/>
    <property type="evidence" value="ECO:0007669"/>
    <property type="project" value="UniProtKB-KW"/>
</dbReference>
<keyword evidence="7" id="KW-0378">Hydrolase</keyword>
<feature type="transmembrane region" description="Helical" evidence="5">
    <location>
        <begin position="20"/>
        <end position="44"/>
    </location>
</feature>
<dbReference type="InterPro" id="IPR035952">
    <property type="entry name" value="Rhomboid-like_sf"/>
</dbReference>
<dbReference type="EC" id="3.4.21.-" evidence="7"/>
<dbReference type="RefSeq" id="WP_425308540.1">
    <property type="nucleotide sequence ID" value="NZ_CP154795.1"/>
</dbReference>
<organism evidence="7 8">
    <name type="scientific">Ammonicoccus fulvus</name>
    <dbReference type="NCBI Taxonomy" id="3138240"/>
    <lineage>
        <taxon>Bacteria</taxon>
        <taxon>Bacillati</taxon>
        <taxon>Actinomycetota</taxon>
        <taxon>Actinomycetes</taxon>
        <taxon>Propionibacteriales</taxon>
        <taxon>Propionibacteriaceae</taxon>
        <taxon>Ammonicoccus</taxon>
    </lineage>
</organism>
<proteinExistence type="predicted"/>
<sequence length="206" mass="22084">MTYANPTPGRRKVETPKGAAIFMVLAVVLLWVLEAIDTVLLGALDKLGIHAQEPMGWVGIFFAPFLHAGFGHLIANSLPLLVLGFLILVGRGGALRFFWSTIVSVVASGIAAWILTPAHHVVVGASGVVFGWLTYLMARGFFARDIRSIAISILVFLVYGSVLFGVFPTQAGVSWQAHLGGAIGGVFAAWVMHRRATRKFETVSGL</sequence>
<feature type="transmembrane region" description="Helical" evidence="5">
    <location>
        <begin position="173"/>
        <end position="192"/>
    </location>
</feature>
<dbReference type="InterPro" id="IPR022764">
    <property type="entry name" value="Peptidase_S54_rhomboid_dom"/>
</dbReference>
<feature type="transmembrane region" description="Helical" evidence="5">
    <location>
        <begin position="121"/>
        <end position="142"/>
    </location>
</feature>
<evidence type="ECO:0000256" key="1">
    <source>
        <dbReference type="ARBA" id="ARBA00004141"/>
    </source>
</evidence>
<evidence type="ECO:0000313" key="8">
    <source>
        <dbReference type="Proteomes" id="UP001442841"/>
    </source>
</evidence>
<accession>A0ABZ3FM27</accession>
<reference evidence="7 8" key="1">
    <citation type="submission" date="2024-04" db="EMBL/GenBank/DDBJ databases">
        <title>Isolation of an actinomycete strain from pig manure.</title>
        <authorList>
            <person name="Gong T."/>
            <person name="Yu Z."/>
            <person name="An M."/>
            <person name="Wei C."/>
            <person name="Yang W."/>
            <person name="Liu L."/>
        </authorList>
    </citation>
    <scope>NUCLEOTIDE SEQUENCE [LARGE SCALE GENOMIC DNA]</scope>
    <source>
        <strain evidence="7 8">ZF39</strain>
    </source>
</reference>
<evidence type="ECO:0000259" key="6">
    <source>
        <dbReference type="Pfam" id="PF01694"/>
    </source>
</evidence>
<evidence type="ECO:0000256" key="5">
    <source>
        <dbReference type="SAM" id="Phobius"/>
    </source>
</evidence>
<name>A0ABZ3FM27_9ACTN</name>
<feature type="transmembrane region" description="Helical" evidence="5">
    <location>
        <begin position="64"/>
        <end position="90"/>
    </location>
</feature>
<dbReference type="Pfam" id="PF01694">
    <property type="entry name" value="Rhomboid"/>
    <property type="match status" value="1"/>
</dbReference>
<dbReference type="GO" id="GO:0008233">
    <property type="term" value="F:peptidase activity"/>
    <property type="evidence" value="ECO:0007669"/>
    <property type="project" value="UniProtKB-KW"/>
</dbReference>
<feature type="transmembrane region" description="Helical" evidence="5">
    <location>
        <begin position="97"/>
        <end position="115"/>
    </location>
</feature>
<comment type="subcellular location">
    <subcellularLocation>
        <location evidence="1">Membrane</location>
        <topology evidence="1">Multi-pass membrane protein</topology>
    </subcellularLocation>
</comment>
<dbReference type="Proteomes" id="UP001442841">
    <property type="component" value="Chromosome"/>
</dbReference>
<dbReference type="SUPFAM" id="SSF144091">
    <property type="entry name" value="Rhomboid-like"/>
    <property type="match status" value="1"/>
</dbReference>
<keyword evidence="4 5" id="KW-0472">Membrane</keyword>
<dbReference type="EMBL" id="CP154795">
    <property type="protein sequence ID" value="XAN07087.1"/>
    <property type="molecule type" value="Genomic_DNA"/>
</dbReference>
<feature type="domain" description="Peptidase S54 rhomboid" evidence="6">
    <location>
        <begin position="57"/>
        <end position="194"/>
    </location>
</feature>
<gene>
    <name evidence="7" type="ORF">AADG42_07190</name>
</gene>
<evidence type="ECO:0000313" key="7">
    <source>
        <dbReference type="EMBL" id="XAN07087.1"/>
    </source>
</evidence>
<keyword evidence="7" id="KW-0645">Protease</keyword>
<keyword evidence="2 5" id="KW-0812">Transmembrane</keyword>
<evidence type="ECO:0000256" key="4">
    <source>
        <dbReference type="ARBA" id="ARBA00023136"/>
    </source>
</evidence>
<dbReference type="Gene3D" id="1.20.1540.10">
    <property type="entry name" value="Rhomboid-like"/>
    <property type="match status" value="1"/>
</dbReference>
<dbReference type="PANTHER" id="PTHR43066">
    <property type="entry name" value="RHOMBOID-RELATED PROTEIN"/>
    <property type="match status" value="1"/>
</dbReference>
<keyword evidence="8" id="KW-1185">Reference proteome</keyword>